<dbReference type="EMBL" id="JAFNEN010000346">
    <property type="protein sequence ID" value="KAG8185128.1"/>
    <property type="molecule type" value="Genomic_DNA"/>
</dbReference>
<organism evidence="1 2">
    <name type="scientific">Oedothorax gibbosus</name>
    <dbReference type="NCBI Taxonomy" id="931172"/>
    <lineage>
        <taxon>Eukaryota</taxon>
        <taxon>Metazoa</taxon>
        <taxon>Ecdysozoa</taxon>
        <taxon>Arthropoda</taxon>
        <taxon>Chelicerata</taxon>
        <taxon>Arachnida</taxon>
        <taxon>Araneae</taxon>
        <taxon>Araneomorphae</taxon>
        <taxon>Entelegynae</taxon>
        <taxon>Araneoidea</taxon>
        <taxon>Linyphiidae</taxon>
        <taxon>Erigoninae</taxon>
        <taxon>Oedothorax</taxon>
    </lineage>
</organism>
<evidence type="ECO:0000313" key="2">
    <source>
        <dbReference type="Proteomes" id="UP000827092"/>
    </source>
</evidence>
<dbReference type="AlphaFoldDB" id="A0AAV6UN54"/>
<dbReference type="Proteomes" id="UP000827092">
    <property type="component" value="Unassembled WGS sequence"/>
</dbReference>
<proteinExistence type="predicted"/>
<gene>
    <name evidence="1" type="ORF">JTE90_005724</name>
</gene>
<reference evidence="1 2" key="1">
    <citation type="journal article" date="2022" name="Nat. Ecol. Evol.">
        <title>A masculinizing supergene underlies an exaggerated male reproductive morph in a spider.</title>
        <authorList>
            <person name="Hendrickx F."/>
            <person name="De Corte Z."/>
            <person name="Sonet G."/>
            <person name="Van Belleghem S.M."/>
            <person name="Kostlbacher S."/>
            <person name="Vangestel C."/>
        </authorList>
    </citation>
    <scope>NUCLEOTIDE SEQUENCE [LARGE SCALE GENOMIC DNA]</scope>
    <source>
        <strain evidence="1">W744_W776</strain>
    </source>
</reference>
<name>A0AAV6UN54_9ARAC</name>
<keyword evidence="2" id="KW-1185">Reference proteome</keyword>
<sequence>MLLGKCRLLSDYAKTPCLLSSVDEAWWKLYWWIGMELKRGWKSVTCTSVEKRCISHVIPIEDTPVLLQRAGFV</sequence>
<evidence type="ECO:0000313" key="1">
    <source>
        <dbReference type="EMBL" id="KAG8185128.1"/>
    </source>
</evidence>
<accession>A0AAV6UN54</accession>
<comment type="caution">
    <text evidence="1">The sequence shown here is derived from an EMBL/GenBank/DDBJ whole genome shotgun (WGS) entry which is preliminary data.</text>
</comment>
<protein>
    <submittedName>
        <fullName evidence="1">Uncharacterized protein</fullName>
    </submittedName>
</protein>